<evidence type="ECO:0000256" key="10">
    <source>
        <dbReference type="ARBA" id="ARBA00022917"/>
    </source>
</evidence>
<dbReference type="GO" id="GO:0005737">
    <property type="term" value="C:cytoplasm"/>
    <property type="evidence" value="ECO:0007669"/>
    <property type="project" value="UniProtKB-SubCell"/>
</dbReference>
<dbReference type="InterPro" id="IPR022911">
    <property type="entry name" value="Phe_tRNA_ligase_alpha1_bac"/>
</dbReference>
<dbReference type="GO" id="GO:0005524">
    <property type="term" value="F:ATP binding"/>
    <property type="evidence" value="ECO:0007669"/>
    <property type="project" value="UniProtKB-UniRule"/>
</dbReference>
<gene>
    <name evidence="13 15" type="primary">pheS</name>
    <name evidence="15" type="ORF">E4656_03645</name>
</gene>
<dbReference type="OrthoDB" id="9800719at2"/>
<dbReference type="InterPro" id="IPR006195">
    <property type="entry name" value="aa-tRNA-synth_II"/>
</dbReference>
<dbReference type="Proteomes" id="UP000297475">
    <property type="component" value="Unassembled WGS sequence"/>
</dbReference>
<evidence type="ECO:0000256" key="9">
    <source>
        <dbReference type="ARBA" id="ARBA00022842"/>
    </source>
</evidence>
<evidence type="ECO:0000256" key="8">
    <source>
        <dbReference type="ARBA" id="ARBA00022840"/>
    </source>
</evidence>
<proteinExistence type="inferred from homology"/>
<sequence length="338" mass="38023">MENLDALVAETLDTIAKTEDPAELESLRVSKLGKKGELTALLKQLGKLPAEERPAAGARINEAKQQVAEALGQRKSALAEAELNRRLAEETIDVTLPGRQVAPGGLHPVTRTIERMTDFFTRIGYSVAEGPEVEDDYHNFEALNIPSHHPARAMHDTFYFDATRLLRTHTSPVQVRVMEEQPPPLRIVCPGRVYRCDSDLTHTPMFHQMEGLLVDENISLANLKGTVESFLREFFEQELAVRFRPSYFPFTEPSAEVDIACVHCGGEGCRVCGHSGWLEVMGCGMVHPEVLRYANIDPERYSGFAFGMGVERLAMLRYSVNDLRIFFDNDLRFLSQFR</sequence>
<reference evidence="15 16" key="1">
    <citation type="submission" date="2019-04" db="EMBL/GenBank/DDBJ databases">
        <title>Natronospirillum operosus gen. nov., sp. nov., a haloalkaliphilic satellite isolated from decaying biomass of laboratory culture of cyanobacterium Geitlerinema sp. and proposal of Natronospirillaceae fam. nov. and Saccharospirillaceae fam. nov.</title>
        <authorList>
            <person name="Kevbrin V."/>
            <person name="Boltyanskaya Y."/>
            <person name="Koziaeva V."/>
            <person name="Grouzdev D.S."/>
            <person name="Park M."/>
            <person name="Cho J."/>
        </authorList>
    </citation>
    <scope>NUCLEOTIDE SEQUENCE [LARGE SCALE GENOMIC DNA]</scope>
    <source>
        <strain evidence="15 16">G-116</strain>
    </source>
</reference>
<dbReference type="SUPFAM" id="SSF46589">
    <property type="entry name" value="tRNA-binding arm"/>
    <property type="match status" value="1"/>
</dbReference>
<dbReference type="Pfam" id="PF01409">
    <property type="entry name" value="tRNA-synt_2d"/>
    <property type="match status" value="1"/>
</dbReference>
<dbReference type="GO" id="GO:0000049">
    <property type="term" value="F:tRNA binding"/>
    <property type="evidence" value="ECO:0007669"/>
    <property type="project" value="InterPro"/>
</dbReference>
<feature type="domain" description="Aminoacyl-transfer RNA synthetases class-II family profile" evidence="14">
    <location>
        <begin position="118"/>
        <end position="336"/>
    </location>
</feature>
<keyword evidence="7 13" id="KW-0547">Nucleotide-binding</keyword>
<keyword evidence="10 13" id="KW-0648">Protein biosynthesis</keyword>
<evidence type="ECO:0000259" key="14">
    <source>
        <dbReference type="PROSITE" id="PS50862"/>
    </source>
</evidence>
<dbReference type="NCBIfam" id="TIGR00468">
    <property type="entry name" value="pheS"/>
    <property type="match status" value="1"/>
</dbReference>
<comment type="subcellular location">
    <subcellularLocation>
        <location evidence="1 13">Cytoplasm</location>
    </subcellularLocation>
</comment>
<evidence type="ECO:0000256" key="7">
    <source>
        <dbReference type="ARBA" id="ARBA00022741"/>
    </source>
</evidence>
<evidence type="ECO:0000256" key="13">
    <source>
        <dbReference type="HAMAP-Rule" id="MF_00281"/>
    </source>
</evidence>
<dbReference type="GO" id="GO:0000287">
    <property type="term" value="F:magnesium ion binding"/>
    <property type="evidence" value="ECO:0007669"/>
    <property type="project" value="UniProtKB-UniRule"/>
</dbReference>
<comment type="similarity">
    <text evidence="2 13">Belongs to the class-II aminoacyl-tRNA synthetase family. Phe-tRNA synthetase alpha subunit type 1 subfamily.</text>
</comment>
<dbReference type="SUPFAM" id="SSF55681">
    <property type="entry name" value="Class II aaRS and biotin synthetases"/>
    <property type="match status" value="1"/>
</dbReference>
<evidence type="ECO:0000256" key="1">
    <source>
        <dbReference type="ARBA" id="ARBA00004496"/>
    </source>
</evidence>
<keyword evidence="9 13" id="KW-0460">Magnesium</keyword>
<comment type="catalytic activity">
    <reaction evidence="12 13">
        <text>tRNA(Phe) + L-phenylalanine + ATP = L-phenylalanyl-tRNA(Phe) + AMP + diphosphate + H(+)</text>
        <dbReference type="Rhea" id="RHEA:19413"/>
        <dbReference type="Rhea" id="RHEA-COMP:9668"/>
        <dbReference type="Rhea" id="RHEA-COMP:9699"/>
        <dbReference type="ChEBI" id="CHEBI:15378"/>
        <dbReference type="ChEBI" id="CHEBI:30616"/>
        <dbReference type="ChEBI" id="CHEBI:33019"/>
        <dbReference type="ChEBI" id="CHEBI:58095"/>
        <dbReference type="ChEBI" id="CHEBI:78442"/>
        <dbReference type="ChEBI" id="CHEBI:78531"/>
        <dbReference type="ChEBI" id="CHEBI:456215"/>
        <dbReference type="EC" id="6.1.1.20"/>
    </reaction>
</comment>
<comment type="cofactor">
    <cofactor evidence="13">
        <name>Mg(2+)</name>
        <dbReference type="ChEBI" id="CHEBI:18420"/>
    </cofactor>
    <text evidence="13">Binds 2 magnesium ions per tetramer.</text>
</comment>
<accession>A0A4Z0WJ55</accession>
<dbReference type="RefSeq" id="WP_135481257.1">
    <property type="nucleotide sequence ID" value="NZ_SRMF01000001.1"/>
</dbReference>
<dbReference type="GO" id="GO:0006432">
    <property type="term" value="P:phenylalanyl-tRNA aminoacylation"/>
    <property type="evidence" value="ECO:0007669"/>
    <property type="project" value="UniProtKB-UniRule"/>
</dbReference>
<keyword evidence="16" id="KW-1185">Reference proteome</keyword>
<organism evidence="15 16">
    <name type="scientific">Natronospirillum operosum</name>
    <dbReference type="NCBI Taxonomy" id="2759953"/>
    <lineage>
        <taxon>Bacteria</taxon>
        <taxon>Pseudomonadati</taxon>
        <taxon>Pseudomonadota</taxon>
        <taxon>Gammaproteobacteria</taxon>
        <taxon>Oceanospirillales</taxon>
        <taxon>Natronospirillaceae</taxon>
        <taxon>Natronospirillum</taxon>
    </lineage>
</organism>
<evidence type="ECO:0000256" key="4">
    <source>
        <dbReference type="ARBA" id="ARBA00022490"/>
    </source>
</evidence>
<dbReference type="InterPro" id="IPR002319">
    <property type="entry name" value="Phenylalanyl-tRNA_Synthase"/>
</dbReference>
<dbReference type="FunFam" id="3.30.930.10:FF:000003">
    <property type="entry name" value="Phenylalanine--tRNA ligase alpha subunit"/>
    <property type="match status" value="1"/>
</dbReference>
<feature type="binding site" evidence="13">
    <location>
        <position position="252"/>
    </location>
    <ligand>
        <name>Mg(2+)</name>
        <dbReference type="ChEBI" id="CHEBI:18420"/>
        <note>shared with beta subunit</note>
    </ligand>
</feature>
<dbReference type="EMBL" id="SRMF01000001">
    <property type="protein sequence ID" value="TGG95523.1"/>
    <property type="molecule type" value="Genomic_DNA"/>
</dbReference>
<evidence type="ECO:0000256" key="5">
    <source>
        <dbReference type="ARBA" id="ARBA00022598"/>
    </source>
</evidence>
<dbReference type="Pfam" id="PF02912">
    <property type="entry name" value="Phe_tRNA-synt_N"/>
    <property type="match status" value="1"/>
</dbReference>
<dbReference type="GO" id="GO:0004826">
    <property type="term" value="F:phenylalanine-tRNA ligase activity"/>
    <property type="evidence" value="ECO:0007669"/>
    <property type="project" value="UniProtKB-UniRule"/>
</dbReference>
<dbReference type="PROSITE" id="PS50862">
    <property type="entry name" value="AA_TRNA_LIGASE_II"/>
    <property type="match status" value="1"/>
</dbReference>
<dbReference type="PANTHER" id="PTHR11538:SF41">
    <property type="entry name" value="PHENYLALANINE--TRNA LIGASE, MITOCHONDRIAL"/>
    <property type="match status" value="1"/>
</dbReference>
<evidence type="ECO:0000313" key="16">
    <source>
        <dbReference type="Proteomes" id="UP000297475"/>
    </source>
</evidence>
<dbReference type="InterPro" id="IPR004529">
    <property type="entry name" value="Phe-tRNA-synth_IIc_asu"/>
</dbReference>
<comment type="subunit">
    <text evidence="3 13">Tetramer of two alpha and two beta subunits.</text>
</comment>
<name>A0A4Z0WJ55_9GAMM</name>
<evidence type="ECO:0000256" key="12">
    <source>
        <dbReference type="ARBA" id="ARBA00049255"/>
    </source>
</evidence>
<dbReference type="EC" id="6.1.1.20" evidence="13"/>
<evidence type="ECO:0000313" key="15">
    <source>
        <dbReference type="EMBL" id="TGG95523.1"/>
    </source>
</evidence>
<dbReference type="InterPro" id="IPR004188">
    <property type="entry name" value="Phe-tRNA_ligase_II_N"/>
</dbReference>
<evidence type="ECO:0000256" key="3">
    <source>
        <dbReference type="ARBA" id="ARBA00011209"/>
    </source>
</evidence>
<evidence type="ECO:0000256" key="11">
    <source>
        <dbReference type="ARBA" id="ARBA00023146"/>
    </source>
</evidence>
<evidence type="ECO:0000256" key="2">
    <source>
        <dbReference type="ARBA" id="ARBA00010207"/>
    </source>
</evidence>
<evidence type="ECO:0000256" key="6">
    <source>
        <dbReference type="ARBA" id="ARBA00022723"/>
    </source>
</evidence>
<keyword evidence="8 13" id="KW-0067">ATP-binding</keyword>
<protein>
    <recommendedName>
        <fullName evidence="13">Phenylalanine--tRNA ligase alpha subunit</fullName>
        <ecNumber evidence="13">6.1.1.20</ecNumber>
    </recommendedName>
    <alternativeName>
        <fullName evidence="13">Phenylalanyl-tRNA synthetase alpha subunit</fullName>
        <shortName evidence="13">PheRS</shortName>
    </alternativeName>
</protein>
<dbReference type="AlphaFoldDB" id="A0A4Z0WJ55"/>
<keyword evidence="11 13" id="KW-0030">Aminoacyl-tRNA synthetase</keyword>
<dbReference type="HAMAP" id="MF_00281">
    <property type="entry name" value="Phe_tRNA_synth_alpha1"/>
    <property type="match status" value="1"/>
</dbReference>
<keyword evidence="6 13" id="KW-0479">Metal-binding</keyword>
<keyword evidence="5 13" id="KW-0436">Ligase</keyword>
<dbReference type="PANTHER" id="PTHR11538">
    <property type="entry name" value="PHENYLALANYL-TRNA SYNTHETASE"/>
    <property type="match status" value="1"/>
</dbReference>
<dbReference type="InterPro" id="IPR010978">
    <property type="entry name" value="tRNA-bd_arm"/>
</dbReference>
<dbReference type="InterPro" id="IPR045864">
    <property type="entry name" value="aa-tRNA-synth_II/BPL/LPL"/>
</dbReference>
<dbReference type="Gene3D" id="3.30.930.10">
    <property type="entry name" value="Bira Bifunctional Protein, Domain 2"/>
    <property type="match status" value="1"/>
</dbReference>
<comment type="caution">
    <text evidence="15">The sequence shown here is derived from an EMBL/GenBank/DDBJ whole genome shotgun (WGS) entry which is preliminary data.</text>
</comment>
<dbReference type="CDD" id="cd00496">
    <property type="entry name" value="PheRS_alpha_core"/>
    <property type="match status" value="1"/>
</dbReference>
<keyword evidence="4 13" id="KW-0963">Cytoplasm</keyword>